<reference evidence="1" key="1">
    <citation type="journal article" date="2014" name="Int. J. Syst. Evol. Microbiol.">
        <title>Complete genome sequence of Corynebacterium casei LMG S-19264T (=DSM 44701T), isolated from a smear-ripened cheese.</title>
        <authorList>
            <consortium name="US DOE Joint Genome Institute (JGI-PGF)"/>
            <person name="Walter F."/>
            <person name="Albersmeier A."/>
            <person name="Kalinowski J."/>
            <person name="Ruckert C."/>
        </authorList>
    </citation>
    <scope>NUCLEOTIDE SEQUENCE</scope>
    <source>
        <strain evidence="1">KCTC 42249</strain>
    </source>
</reference>
<proteinExistence type="predicted"/>
<dbReference type="EMBL" id="BMZQ01000001">
    <property type="protein sequence ID" value="GHD06492.1"/>
    <property type="molecule type" value="Genomic_DNA"/>
</dbReference>
<comment type="caution">
    <text evidence="1">The sequence shown here is derived from an EMBL/GenBank/DDBJ whole genome shotgun (WGS) entry which is preliminary data.</text>
</comment>
<keyword evidence="2" id="KW-1185">Reference proteome</keyword>
<evidence type="ECO:0000313" key="2">
    <source>
        <dbReference type="Proteomes" id="UP000630142"/>
    </source>
</evidence>
<gene>
    <name evidence="1" type="ORF">GCM10016234_03900</name>
</gene>
<dbReference type="RefSeq" id="WP_189501330.1">
    <property type="nucleotide sequence ID" value="NZ_BMZQ01000001.1"/>
</dbReference>
<name>A0A8J3DL32_9HYPH</name>
<evidence type="ECO:0000313" key="1">
    <source>
        <dbReference type="EMBL" id="GHD06492.1"/>
    </source>
</evidence>
<protein>
    <submittedName>
        <fullName evidence="1">Tail protein</fullName>
    </submittedName>
</protein>
<dbReference type="InterPro" id="IPR008767">
    <property type="entry name" value="Phage_SPP1_head-tail_adaptor"/>
</dbReference>
<dbReference type="Pfam" id="PF05521">
    <property type="entry name" value="Phage_HCP"/>
    <property type="match status" value="1"/>
</dbReference>
<dbReference type="InterPro" id="IPR038666">
    <property type="entry name" value="SSP1_head-tail_sf"/>
</dbReference>
<organism evidence="1 2">
    <name type="scientific">Tianweitania populi</name>
    <dbReference type="NCBI Taxonomy" id="1607949"/>
    <lineage>
        <taxon>Bacteria</taxon>
        <taxon>Pseudomonadati</taxon>
        <taxon>Pseudomonadota</taxon>
        <taxon>Alphaproteobacteria</taxon>
        <taxon>Hyphomicrobiales</taxon>
        <taxon>Phyllobacteriaceae</taxon>
        <taxon>Tianweitania</taxon>
    </lineage>
</organism>
<accession>A0A8J3DL32</accession>
<dbReference type="AlphaFoldDB" id="A0A8J3DL32"/>
<reference evidence="1" key="2">
    <citation type="submission" date="2020-09" db="EMBL/GenBank/DDBJ databases">
        <authorList>
            <person name="Sun Q."/>
            <person name="Kim S."/>
        </authorList>
    </citation>
    <scope>NUCLEOTIDE SEQUENCE</scope>
    <source>
        <strain evidence="1">KCTC 42249</strain>
    </source>
</reference>
<dbReference type="NCBIfam" id="TIGR01563">
    <property type="entry name" value="gp16_SPP1"/>
    <property type="match status" value="1"/>
</dbReference>
<sequence>MVSFIEPGSLRTELALEDVTLSEDGAGGHVEHWTEVATVFARLEPVRADARFGADQSLESVTHRVTLRFRDLVKSGMRFRLGARLFDIVTVHDPDESGRYLVCRTREQGR</sequence>
<dbReference type="Gene3D" id="2.40.10.270">
    <property type="entry name" value="Bacteriophage SPP1 head-tail adaptor protein"/>
    <property type="match status" value="1"/>
</dbReference>
<dbReference type="Proteomes" id="UP000630142">
    <property type="component" value="Unassembled WGS sequence"/>
</dbReference>